<sequence>MRSPPLYSKIPIQILFPPAQIVFSGCRRVCRWDRCSILCTTLEIVECIGSWLRQQLITDATGGLSKYPGENEVVDGLTDEVLDAVDWLIS</sequence>
<evidence type="ECO:0000313" key="1">
    <source>
        <dbReference type="EMBL" id="KAF1982845.1"/>
    </source>
</evidence>
<organism evidence="1 2">
    <name type="scientific">Aulographum hederae CBS 113979</name>
    <dbReference type="NCBI Taxonomy" id="1176131"/>
    <lineage>
        <taxon>Eukaryota</taxon>
        <taxon>Fungi</taxon>
        <taxon>Dikarya</taxon>
        <taxon>Ascomycota</taxon>
        <taxon>Pezizomycotina</taxon>
        <taxon>Dothideomycetes</taxon>
        <taxon>Pleosporomycetidae</taxon>
        <taxon>Aulographales</taxon>
        <taxon>Aulographaceae</taxon>
    </lineage>
</organism>
<dbReference type="OrthoDB" id="5020773at2759"/>
<protein>
    <recommendedName>
        <fullName evidence="3">HAT C-terminal dimerisation domain-containing protein</fullName>
    </recommendedName>
</protein>
<dbReference type="AlphaFoldDB" id="A0A6G1GPI3"/>
<evidence type="ECO:0008006" key="3">
    <source>
        <dbReference type="Google" id="ProtNLM"/>
    </source>
</evidence>
<gene>
    <name evidence="1" type="ORF">K402DRAFT_187247</name>
</gene>
<reference evidence="1" key="1">
    <citation type="journal article" date="2020" name="Stud. Mycol.">
        <title>101 Dothideomycetes genomes: a test case for predicting lifestyles and emergence of pathogens.</title>
        <authorList>
            <person name="Haridas S."/>
            <person name="Albert R."/>
            <person name="Binder M."/>
            <person name="Bloem J."/>
            <person name="Labutti K."/>
            <person name="Salamov A."/>
            <person name="Andreopoulos B."/>
            <person name="Baker S."/>
            <person name="Barry K."/>
            <person name="Bills G."/>
            <person name="Bluhm B."/>
            <person name="Cannon C."/>
            <person name="Castanera R."/>
            <person name="Culley D."/>
            <person name="Daum C."/>
            <person name="Ezra D."/>
            <person name="Gonzalez J."/>
            <person name="Henrissat B."/>
            <person name="Kuo A."/>
            <person name="Liang C."/>
            <person name="Lipzen A."/>
            <person name="Lutzoni F."/>
            <person name="Magnuson J."/>
            <person name="Mondo S."/>
            <person name="Nolan M."/>
            <person name="Ohm R."/>
            <person name="Pangilinan J."/>
            <person name="Park H.-J."/>
            <person name="Ramirez L."/>
            <person name="Alfaro M."/>
            <person name="Sun H."/>
            <person name="Tritt A."/>
            <person name="Yoshinaga Y."/>
            <person name="Zwiers L.-H."/>
            <person name="Turgeon B."/>
            <person name="Goodwin S."/>
            <person name="Spatafora J."/>
            <person name="Crous P."/>
            <person name="Grigoriev I."/>
        </authorList>
    </citation>
    <scope>NUCLEOTIDE SEQUENCE</scope>
    <source>
        <strain evidence="1">CBS 113979</strain>
    </source>
</reference>
<proteinExistence type="predicted"/>
<keyword evidence="2" id="KW-1185">Reference proteome</keyword>
<dbReference type="PROSITE" id="PS51257">
    <property type="entry name" value="PROKAR_LIPOPROTEIN"/>
    <property type="match status" value="1"/>
</dbReference>
<dbReference type="EMBL" id="ML977180">
    <property type="protein sequence ID" value="KAF1982845.1"/>
    <property type="molecule type" value="Genomic_DNA"/>
</dbReference>
<name>A0A6G1GPI3_9PEZI</name>
<evidence type="ECO:0000313" key="2">
    <source>
        <dbReference type="Proteomes" id="UP000800041"/>
    </source>
</evidence>
<dbReference type="Proteomes" id="UP000800041">
    <property type="component" value="Unassembled WGS sequence"/>
</dbReference>
<accession>A0A6G1GPI3</accession>